<dbReference type="Proteomes" id="UP000002402">
    <property type="component" value="Chromosome"/>
</dbReference>
<proteinExistence type="predicted"/>
<organism evidence="1 2">
    <name type="scientific">Myxococcus xanthus (strain DK1622)</name>
    <dbReference type="NCBI Taxonomy" id="246197"/>
    <lineage>
        <taxon>Bacteria</taxon>
        <taxon>Pseudomonadati</taxon>
        <taxon>Myxococcota</taxon>
        <taxon>Myxococcia</taxon>
        <taxon>Myxococcales</taxon>
        <taxon>Cystobacterineae</taxon>
        <taxon>Myxococcaceae</taxon>
        <taxon>Myxococcus</taxon>
    </lineage>
</organism>
<dbReference type="AlphaFoldDB" id="Q1DAC8"/>
<evidence type="ECO:0000313" key="1">
    <source>
        <dbReference type="EMBL" id="ABF91983.1"/>
    </source>
</evidence>
<dbReference type="EnsemblBacteria" id="ABF91983">
    <property type="protein sequence ID" value="ABF91983"/>
    <property type="gene ID" value="MXAN_2172"/>
</dbReference>
<dbReference type="EMBL" id="CP000113">
    <property type="protein sequence ID" value="ABF91983.1"/>
    <property type="molecule type" value="Genomic_DNA"/>
</dbReference>
<dbReference type="HOGENOM" id="CLU_166796_0_0_7"/>
<name>Q1DAC8_MYXXD</name>
<gene>
    <name evidence="1" type="ordered locus">MXAN_2172</name>
</gene>
<dbReference type="KEGG" id="mxa:MXAN_2172"/>
<protein>
    <submittedName>
        <fullName evidence="1">Uncharacterized protein</fullName>
    </submittedName>
</protein>
<accession>Q1DAC8</accession>
<evidence type="ECO:0000313" key="2">
    <source>
        <dbReference type="Proteomes" id="UP000002402"/>
    </source>
</evidence>
<dbReference type="STRING" id="246197.MXAN_2172"/>
<reference evidence="1 2" key="1">
    <citation type="journal article" date="2006" name="Proc. Natl. Acad. Sci. U.S.A.">
        <title>Evolution of sensory complexity recorded in a myxobacterial genome.</title>
        <authorList>
            <person name="Goldman B.S."/>
            <person name="Nierman W.C."/>
            <person name="Kaiser D."/>
            <person name="Slater S.C."/>
            <person name="Durkin A.S."/>
            <person name="Eisen J.A."/>
            <person name="Ronning C.M."/>
            <person name="Barbazuk W.B."/>
            <person name="Blanchard M."/>
            <person name="Field C."/>
            <person name="Halling C."/>
            <person name="Hinkle G."/>
            <person name="Iartchuk O."/>
            <person name="Kim H.S."/>
            <person name="Mackenzie C."/>
            <person name="Madupu R."/>
            <person name="Miller N."/>
            <person name="Shvartsbeyn A."/>
            <person name="Sullivan S.A."/>
            <person name="Vaudin M."/>
            <person name="Wiegand R."/>
            <person name="Kaplan H.B."/>
        </authorList>
    </citation>
    <scope>NUCLEOTIDE SEQUENCE [LARGE SCALE GENOMIC DNA]</scope>
    <source>
        <strain evidence="2">DK1622</strain>
    </source>
</reference>
<keyword evidence="2" id="KW-1185">Reference proteome</keyword>
<sequence>MVACPEPHRRVTRIYQGQPQAPGDVVTAEETKSLQLVVGSLLGTAGVGVLTWAAKSLVGEIRALVEKVARQDERINALAVELGALRRWRDEFTRGLPAQVQQVVELELLRMSQSGGRGS</sequence>